<evidence type="ECO:0000256" key="4">
    <source>
        <dbReference type="ARBA" id="ARBA00022989"/>
    </source>
</evidence>
<gene>
    <name evidence="8" type="ORF">C426_0116</name>
</gene>
<sequence length="534" mass="60042">MTIYDIFFLLGGLGLFLYGMSLMSEGLSLIAGSKLKNILGKLTRNKWLGAFFGFLVTMVIQSSTATTMMVMGFIDSSLMTLTQGTGVIMGANAGTTLTGILFTFNIQDIVPFVIFIGTIATLFVKRKTFNHMGMILLGFGLLFLGLNLMSSSMMPLRESTLMMDLFTHTQMPLVGLLVGFTVTALIQSSTASVGILLTMVAAGIVADLHQAIFILYGFNAGTVVTTLIASIRSNTATKQAAMFHVLFNAIGALIFTLFTILPFGFVNLIQNMSDNIALQLVYAHIIFNTATMLILLPVSKYIVQMARKMVKTGPEDNKQFKLHFIDRRLIYSPEIEVEHIVKETERTFELIYEDFKQATNYKLLHSESEKTQLLANELLVEYLFKEINKALANVNTVKLKDEYAITVGICYKIINYLLQIEGYTKDIAYIMKRYEKIKKSSLEGEVAIHLVMEAIIPLIDRMLLQTYNFFGDKEYREGKQLLQDIEKLDQEILNLTQTNRDLLRADFEDIRILNNLRRIGTDLVSIATVLEYKT</sequence>
<dbReference type="SUPFAM" id="SSF109755">
    <property type="entry name" value="PhoU-like"/>
    <property type="match status" value="1"/>
</dbReference>
<dbReference type="Pfam" id="PF02690">
    <property type="entry name" value="Na_Pi_cotrans"/>
    <property type="match status" value="1"/>
</dbReference>
<comment type="subcellular location">
    <subcellularLocation>
        <location evidence="1">Cell membrane</location>
        <topology evidence="1">Multi-pass membrane protein</topology>
    </subcellularLocation>
</comment>
<keyword evidence="2" id="KW-1003">Cell membrane</keyword>
<feature type="transmembrane region" description="Helical" evidence="7">
    <location>
        <begin position="80"/>
        <end position="102"/>
    </location>
</feature>
<dbReference type="GO" id="GO:0005886">
    <property type="term" value="C:plasma membrane"/>
    <property type="evidence" value="ECO:0007669"/>
    <property type="project" value="UniProtKB-SubCell"/>
</dbReference>
<feature type="coiled-coil region" evidence="6">
    <location>
        <begin position="478"/>
        <end position="505"/>
    </location>
</feature>
<keyword evidence="3 7" id="KW-0812">Transmembrane</keyword>
<evidence type="ECO:0000313" key="8">
    <source>
        <dbReference type="EMBL" id="EKF52541.1"/>
    </source>
</evidence>
<feature type="transmembrane region" description="Helical" evidence="7">
    <location>
        <begin position="243"/>
        <end position="269"/>
    </location>
</feature>
<dbReference type="InterPro" id="IPR003841">
    <property type="entry name" value="Na/Pi_transpt"/>
</dbReference>
<dbReference type="NCBIfam" id="NF037997">
    <property type="entry name" value="Na_Pi_symport"/>
    <property type="match status" value="1"/>
</dbReference>
<evidence type="ECO:0000256" key="2">
    <source>
        <dbReference type="ARBA" id="ARBA00022475"/>
    </source>
</evidence>
<dbReference type="Proteomes" id="UP000006787">
    <property type="component" value="Unassembled WGS sequence"/>
</dbReference>
<proteinExistence type="predicted"/>
<dbReference type="eggNOG" id="COG1283">
    <property type="taxonomic scope" value="Bacteria"/>
</dbReference>
<dbReference type="EMBL" id="AMQS01000001">
    <property type="protein sequence ID" value="EKF52541.1"/>
    <property type="molecule type" value="Genomic_DNA"/>
</dbReference>
<dbReference type="PATRIC" id="fig|1231377.3.peg.115"/>
<comment type="caution">
    <text evidence="8">The sequence shown here is derived from an EMBL/GenBank/DDBJ whole genome shotgun (WGS) entry which is preliminary data.</text>
</comment>
<feature type="transmembrane region" description="Helical" evidence="7">
    <location>
        <begin position="171"/>
        <end position="204"/>
    </location>
</feature>
<feature type="transmembrane region" description="Helical" evidence="7">
    <location>
        <begin position="131"/>
        <end position="150"/>
    </location>
</feature>
<keyword evidence="6" id="KW-0175">Coiled coil</keyword>
<dbReference type="GO" id="GO:0044341">
    <property type="term" value="P:sodium-dependent phosphate transport"/>
    <property type="evidence" value="ECO:0007669"/>
    <property type="project" value="InterPro"/>
</dbReference>
<dbReference type="RefSeq" id="WP_003134515.1">
    <property type="nucleotide sequence ID" value="NZ_AMQS01000001.1"/>
</dbReference>
<protein>
    <submittedName>
        <fullName evidence="8">Sodium-dependent phosphate transporter</fullName>
    </submittedName>
</protein>
<dbReference type="GO" id="GO:0005436">
    <property type="term" value="F:sodium:phosphate symporter activity"/>
    <property type="evidence" value="ECO:0007669"/>
    <property type="project" value="InterPro"/>
</dbReference>
<feature type="transmembrane region" description="Helical" evidence="7">
    <location>
        <begin position="210"/>
        <end position="231"/>
    </location>
</feature>
<feature type="transmembrane region" description="Helical" evidence="7">
    <location>
        <begin position="109"/>
        <end position="125"/>
    </location>
</feature>
<keyword evidence="5 7" id="KW-0472">Membrane</keyword>
<evidence type="ECO:0000256" key="1">
    <source>
        <dbReference type="ARBA" id="ARBA00004651"/>
    </source>
</evidence>
<organism evidence="8 9">
    <name type="scientific">Lactococcus garvieae DCC43</name>
    <dbReference type="NCBI Taxonomy" id="1231377"/>
    <lineage>
        <taxon>Bacteria</taxon>
        <taxon>Bacillati</taxon>
        <taxon>Bacillota</taxon>
        <taxon>Bacilli</taxon>
        <taxon>Lactobacillales</taxon>
        <taxon>Streptococcaceae</taxon>
        <taxon>Lactococcus</taxon>
    </lineage>
</organism>
<feature type="transmembrane region" description="Helical" evidence="7">
    <location>
        <begin position="51"/>
        <end position="74"/>
    </location>
</feature>
<dbReference type="PANTHER" id="PTHR10010">
    <property type="entry name" value="SOLUTE CARRIER FAMILY 34 SODIUM PHOSPHATE , MEMBER 2-RELATED"/>
    <property type="match status" value="1"/>
</dbReference>
<feature type="transmembrane region" description="Helical" evidence="7">
    <location>
        <begin position="281"/>
        <end position="303"/>
    </location>
</feature>
<evidence type="ECO:0000256" key="5">
    <source>
        <dbReference type="ARBA" id="ARBA00023136"/>
    </source>
</evidence>
<evidence type="ECO:0000256" key="7">
    <source>
        <dbReference type="SAM" id="Phobius"/>
    </source>
</evidence>
<evidence type="ECO:0000256" key="3">
    <source>
        <dbReference type="ARBA" id="ARBA00022692"/>
    </source>
</evidence>
<dbReference type="AlphaFoldDB" id="K2PYR1"/>
<keyword evidence="4 7" id="KW-1133">Transmembrane helix</keyword>
<feature type="transmembrane region" description="Helical" evidence="7">
    <location>
        <begin position="6"/>
        <end position="30"/>
    </location>
</feature>
<reference evidence="8 9" key="1">
    <citation type="journal article" date="2012" name="J. Bacteriol.">
        <title>Genome Sequence of the Bacteriocin-Producing Strain Lactococcus garvieae DCC43.</title>
        <authorList>
            <person name="Gabrielsen C."/>
            <person name="Brede D.A."/>
            <person name="Hernandez P.E."/>
            <person name="Nes I.F."/>
            <person name="Diep D.B."/>
        </authorList>
    </citation>
    <scope>NUCLEOTIDE SEQUENCE [LARGE SCALE GENOMIC DNA]</scope>
    <source>
        <strain evidence="8 9">DCC43</strain>
    </source>
</reference>
<name>K2PYR1_9LACT</name>
<accession>K2PYR1</accession>
<evidence type="ECO:0000256" key="6">
    <source>
        <dbReference type="SAM" id="Coils"/>
    </source>
</evidence>
<evidence type="ECO:0000313" key="9">
    <source>
        <dbReference type="Proteomes" id="UP000006787"/>
    </source>
</evidence>
<dbReference type="PANTHER" id="PTHR10010:SF46">
    <property type="entry name" value="SODIUM-DEPENDENT PHOSPHATE TRANSPORT PROTEIN 2B"/>
    <property type="match status" value="1"/>
</dbReference>